<dbReference type="EMBL" id="CP151762">
    <property type="protein sequence ID" value="WZU64797.1"/>
    <property type="molecule type" value="Genomic_DNA"/>
</dbReference>
<dbReference type="Gene3D" id="1.20.1600.10">
    <property type="entry name" value="Outer membrane efflux proteins (OEP)"/>
    <property type="match status" value="1"/>
</dbReference>
<name>A0AAN0NI92_9RHOB</name>
<dbReference type="InterPro" id="IPR010131">
    <property type="entry name" value="MdtP/NodT-like"/>
</dbReference>
<dbReference type="KEGG" id="yag:AABB28_05835"/>
<feature type="chain" id="PRO_5042665160" evidence="2">
    <location>
        <begin position="26"/>
        <end position="451"/>
    </location>
</feature>
<keyword evidence="2" id="KW-0732">Signal</keyword>
<dbReference type="NCBIfam" id="TIGR01845">
    <property type="entry name" value="outer_NodT"/>
    <property type="match status" value="1"/>
</dbReference>
<gene>
    <name evidence="3" type="ORF">AABB28_05835</name>
</gene>
<evidence type="ECO:0000313" key="3">
    <source>
        <dbReference type="EMBL" id="WZU64797.1"/>
    </source>
</evidence>
<keyword evidence="2" id="KW-0812">Transmembrane</keyword>
<dbReference type="Gene3D" id="2.20.200.10">
    <property type="entry name" value="Outer membrane efflux proteins (OEP)"/>
    <property type="match status" value="1"/>
</dbReference>
<comment type="similarity">
    <text evidence="1 2">Belongs to the outer membrane factor (OMF) (TC 1.B.17) family.</text>
</comment>
<dbReference type="PANTHER" id="PTHR30203:SF25">
    <property type="entry name" value="OUTER MEMBRANE PROTEIN-RELATED"/>
    <property type="match status" value="1"/>
</dbReference>
<accession>A0AAN0NI92</accession>
<keyword evidence="4" id="KW-1185">Reference proteome</keyword>
<dbReference type="InterPro" id="IPR003423">
    <property type="entry name" value="OMP_efflux"/>
</dbReference>
<evidence type="ECO:0000256" key="2">
    <source>
        <dbReference type="RuleBase" id="RU362097"/>
    </source>
</evidence>
<reference evidence="3 4" key="1">
    <citation type="submission" date="2024-04" db="EMBL/GenBank/DDBJ databases">
        <title>Phylogenomic analyses of a clade within the roseobacter group suggest taxonomic reassignments of species of the genera Aestuariivita, Citreicella, Loktanella, Nautella, Pelagibaca, Ruegeria, Thalassobius, Thiobacimonas and Tropicibacter, and the proposal o.</title>
        <authorList>
            <person name="Jeon C.O."/>
        </authorList>
    </citation>
    <scope>NUCLEOTIDE SEQUENCE [LARGE SCALE GENOMIC DNA]</scope>
    <source>
        <strain evidence="3 4">G8-12</strain>
    </source>
</reference>
<keyword evidence="2" id="KW-0472">Membrane</keyword>
<protein>
    <submittedName>
        <fullName evidence="3">Efflux transporter outer membrane subunit</fullName>
    </submittedName>
</protein>
<keyword evidence="2" id="KW-1134">Transmembrane beta strand</keyword>
<dbReference type="GO" id="GO:0015562">
    <property type="term" value="F:efflux transmembrane transporter activity"/>
    <property type="evidence" value="ECO:0007669"/>
    <property type="project" value="InterPro"/>
</dbReference>
<dbReference type="GO" id="GO:0005886">
    <property type="term" value="C:plasma membrane"/>
    <property type="evidence" value="ECO:0007669"/>
    <property type="project" value="UniProtKB-SubCell"/>
</dbReference>
<dbReference type="AlphaFoldDB" id="A0AAN0NI92"/>
<evidence type="ECO:0000256" key="1">
    <source>
        <dbReference type="ARBA" id="ARBA00007613"/>
    </source>
</evidence>
<feature type="signal peptide" evidence="2">
    <location>
        <begin position="1"/>
        <end position="25"/>
    </location>
</feature>
<dbReference type="PANTHER" id="PTHR30203">
    <property type="entry name" value="OUTER MEMBRANE CATION EFFLUX PROTEIN"/>
    <property type="match status" value="1"/>
</dbReference>
<dbReference type="Pfam" id="PF02321">
    <property type="entry name" value="OEP"/>
    <property type="match status" value="2"/>
</dbReference>
<dbReference type="Proteomes" id="UP001451782">
    <property type="component" value="Chromosome"/>
</dbReference>
<dbReference type="RefSeq" id="WP_342071154.1">
    <property type="nucleotide sequence ID" value="NZ_CP151762.1"/>
</dbReference>
<organism evidence="3 4">
    <name type="scientific">Yoonia algicola</name>
    <dbReference type="NCBI Taxonomy" id="3137368"/>
    <lineage>
        <taxon>Bacteria</taxon>
        <taxon>Pseudomonadati</taxon>
        <taxon>Pseudomonadota</taxon>
        <taxon>Alphaproteobacteria</taxon>
        <taxon>Rhodobacterales</taxon>
        <taxon>Paracoccaceae</taxon>
        <taxon>Yoonia</taxon>
    </lineage>
</organism>
<evidence type="ECO:0000313" key="4">
    <source>
        <dbReference type="Proteomes" id="UP001451782"/>
    </source>
</evidence>
<dbReference type="SUPFAM" id="SSF56954">
    <property type="entry name" value="Outer membrane efflux proteins (OEP)"/>
    <property type="match status" value="1"/>
</dbReference>
<keyword evidence="2" id="KW-0564">Palmitate</keyword>
<sequence length="451" mass="47882">MNSRPFKAMALVALAGCAAVGPDYVAPSADVSARFVGGDAQPLATRSVSDWWTGFNDRRFDTLVARGLNQNLDIQTAFERIQTAEARLGTTGLNAQTQGGLTATTQRDGGEGLPTVTNDRATLSGTFILDLFGGVRRGREQTFAGYQAAQFDAGTVRLAYLSAVIGGYADARYFQEALELTRQTVASRQRTLNLVLSQREIGSAADLEVAQAQAQLDSAKANLPPLENGFNLSVFRIATLLAEPAGPILTELQRGAPQLFPPASAQTGIPANLLRNRPDVLAAERRYAAAVAAIGVAEAQLYPSLDISGSITDRTATTWGFGPTVTMPVFNQGFLRANRDVAVSAAREAELNWRAAVLSAVEEVQTATSTNIRARREVAALRDVVTSNERLLDLTRASYEGGSSSLLDLLDAERAAAAARLSLAAAVRDASTAWVRLQISTGNGWAIATPN</sequence>
<keyword evidence="2" id="KW-0449">Lipoprotein</keyword>
<proteinExistence type="inferred from homology"/>
<comment type="subcellular location">
    <subcellularLocation>
        <location evidence="2">Cell membrane</location>
        <topology evidence="2">Lipid-anchor</topology>
    </subcellularLocation>
</comment>